<keyword evidence="3" id="KW-1185">Reference proteome</keyword>
<accession>A2DHU3</accession>
<dbReference type="GO" id="GO:0016854">
    <property type="term" value="F:racemase and epimerase activity"/>
    <property type="evidence" value="ECO:0000318"/>
    <property type="project" value="GO_Central"/>
</dbReference>
<dbReference type="VEuPathDB" id="TrichDB:TVAGG3_0271220"/>
<dbReference type="InterPro" id="IPR001509">
    <property type="entry name" value="Epimerase_deHydtase"/>
</dbReference>
<proteinExistence type="predicted"/>
<dbReference type="InterPro" id="IPR014710">
    <property type="entry name" value="RmlC-like_jellyroll"/>
</dbReference>
<dbReference type="RefSeq" id="XP_001580918.1">
    <property type="nucleotide sequence ID" value="XM_001580868.1"/>
</dbReference>
<evidence type="ECO:0000313" key="3">
    <source>
        <dbReference type="Proteomes" id="UP000001542"/>
    </source>
</evidence>
<name>A2DHU3_TRIV3</name>
<dbReference type="AlphaFoldDB" id="A2DHU3"/>
<sequence>MSIVRKFQVSHLKIEGVDSIDSPVYPDHRGTLYEAFHCLKADFDCSVAAVNSFYPRRHVVYGLISIDGDEIFHVIRGKLIVVLIDPKDHKLHEIVEAGPGKVIKIPSGVIRGYLALEEDVIYNIVRTSGNGNKTCYKFDDPEFGVKWPESELPLTQAPYALQENTEPKPKVDFAIIGSTGQMGSAFIREIEARGMTWAPIRARLNQHERIRNEILAIDPQVSVICAAGLGTRPNTKWCDEHRLETLDVNVTCYVAISRICRDLKKHCTFLGTAAFYAYDDQHPIGGKGFTEEDEPNHLPNYYYKTRQLFEKILKESDSYKFCLNLRGLYPIDHTLRSSSLVSKLLKFETIYDIPSSITVLNQLVPLAIDLMVEGATGNVNWVTDGTISNGEILKLYKEIVDPEFTWKEKKLTAQESREIGNCAAYVVPERLLKRFGDKVPKTRDAVIEVFKMIKANKH</sequence>
<reference evidence="2" key="2">
    <citation type="journal article" date="2007" name="Science">
        <title>Draft genome sequence of the sexually transmitted pathogen Trichomonas vaginalis.</title>
        <authorList>
            <person name="Carlton J.M."/>
            <person name="Hirt R.P."/>
            <person name="Silva J.C."/>
            <person name="Delcher A.L."/>
            <person name="Schatz M."/>
            <person name="Zhao Q."/>
            <person name="Wortman J.R."/>
            <person name="Bidwell S.L."/>
            <person name="Alsmark U.C.M."/>
            <person name="Besteiro S."/>
            <person name="Sicheritz-Ponten T."/>
            <person name="Noel C.J."/>
            <person name="Dacks J.B."/>
            <person name="Foster P.G."/>
            <person name="Simillion C."/>
            <person name="Van de Peer Y."/>
            <person name="Miranda-Saavedra D."/>
            <person name="Barton G.J."/>
            <person name="Westrop G.D."/>
            <person name="Mueller S."/>
            <person name="Dessi D."/>
            <person name="Fiori P.L."/>
            <person name="Ren Q."/>
            <person name="Paulsen I."/>
            <person name="Zhang H."/>
            <person name="Bastida-Corcuera F.D."/>
            <person name="Simoes-Barbosa A."/>
            <person name="Brown M.T."/>
            <person name="Hayes R.D."/>
            <person name="Mukherjee M."/>
            <person name="Okumura C.Y."/>
            <person name="Schneider R."/>
            <person name="Smith A.J."/>
            <person name="Vanacova S."/>
            <person name="Villalvazo M."/>
            <person name="Haas B.J."/>
            <person name="Pertea M."/>
            <person name="Feldblyum T.V."/>
            <person name="Utterback T.R."/>
            <person name="Shu C.L."/>
            <person name="Osoegawa K."/>
            <person name="de Jong P.J."/>
            <person name="Hrdy I."/>
            <person name="Horvathova L."/>
            <person name="Zubacova Z."/>
            <person name="Dolezal P."/>
            <person name="Malik S.B."/>
            <person name="Logsdon J.M. Jr."/>
            <person name="Henze K."/>
            <person name="Gupta A."/>
            <person name="Wang C.C."/>
            <person name="Dunne R.L."/>
            <person name="Upcroft J.A."/>
            <person name="Upcroft P."/>
            <person name="White O."/>
            <person name="Salzberg S.L."/>
            <person name="Tang P."/>
            <person name="Chiu C.-H."/>
            <person name="Lee Y.-S."/>
            <person name="Embley T.M."/>
            <person name="Coombs G.H."/>
            <person name="Mottram J.C."/>
            <person name="Tachezy J."/>
            <person name="Fraser-Liggett C.M."/>
            <person name="Johnson P.J."/>
        </authorList>
    </citation>
    <scope>NUCLEOTIDE SEQUENCE [LARGE SCALE GENOMIC DNA]</scope>
    <source>
        <strain evidence="2">G3</strain>
    </source>
</reference>
<dbReference type="InParanoid" id="A2DHU3"/>
<dbReference type="SUPFAM" id="SSF51182">
    <property type="entry name" value="RmlC-like cupins"/>
    <property type="match status" value="1"/>
</dbReference>
<dbReference type="Pfam" id="PF01370">
    <property type="entry name" value="Epimerase"/>
    <property type="match status" value="1"/>
</dbReference>
<evidence type="ECO:0000259" key="1">
    <source>
        <dbReference type="Pfam" id="PF01370"/>
    </source>
</evidence>
<reference evidence="2" key="1">
    <citation type="submission" date="2006-10" db="EMBL/GenBank/DDBJ databases">
        <authorList>
            <person name="Amadeo P."/>
            <person name="Zhao Q."/>
            <person name="Wortman J."/>
            <person name="Fraser-Liggett C."/>
            <person name="Carlton J."/>
        </authorList>
    </citation>
    <scope>NUCLEOTIDE SEQUENCE</scope>
    <source>
        <strain evidence="2">G3</strain>
    </source>
</reference>
<dbReference type="Pfam" id="PF00908">
    <property type="entry name" value="dTDP_sugar_isom"/>
    <property type="match status" value="1"/>
</dbReference>
<dbReference type="VEuPathDB" id="TrichDB:TVAG_401850"/>
<dbReference type="KEGG" id="tva:5465473"/>
<dbReference type="SUPFAM" id="SSF51735">
    <property type="entry name" value="NAD(P)-binding Rossmann-fold domains"/>
    <property type="match status" value="1"/>
</dbReference>
<dbReference type="EMBL" id="DS113202">
    <property type="protein sequence ID" value="EAY19932.1"/>
    <property type="molecule type" value="Genomic_DNA"/>
</dbReference>
<dbReference type="OrthoDB" id="16464at2759"/>
<dbReference type="InterPro" id="IPR011051">
    <property type="entry name" value="RmlC_Cupin_sf"/>
</dbReference>
<dbReference type="InterPro" id="IPR000888">
    <property type="entry name" value="RmlC-like"/>
</dbReference>
<organism evidence="2 3">
    <name type="scientific">Trichomonas vaginalis (strain ATCC PRA-98 / G3)</name>
    <dbReference type="NCBI Taxonomy" id="412133"/>
    <lineage>
        <taxon>Eukaryota</taxon>
        <taxon>Metamonada</taxon>
        <taxon>Parabasalia</taxon>
        <taxon>Trichomonadida</taxon>
        <taxon>Trichomonadidae</taxon>
        <taxon>Trichomonas</taxon>
    </lineage>
</organism>
<dbReference type="InterPro" id="IPR036291">
    <property type="entry name" value="NAD(P)-bd_dom_sf"/>
</dbReference>
<dbReference type="GO" id="GO:0000271">
    <property type="term" value="P:polysaccharide biosynthetic process"/>
    <property type="evidence" value="ECO:0000318"/>
    <property type="project" value="GO_Central"/>
</dbReference>
<feature type="domain" description="NAD-dependent epimerase/dehydratase" evidence="1">
    <location>
        <begin position="175"/>
        <end position="316"/>
    </location>
</feature>
<gene>
    <name evidence="2" type="ORF">TVAG_401850</name>
</gene>
<dbReference type="GO" id="GO:0005829">
    <property type="term" value="C:cytosol"/>
    <property type="evidence" value="ECO:0000318"/>
    <property type="project" value="GO_Central"/>
</dbReference>
<dbReference type="Gene3D" id="3.40.50.720">
    <property type="entry name" value="NAD(P)-binding Rossmann-like Domain"/>
    <property type="match status" value="1"/>
</dbReference>
<dbReference type="eggNOG" id="KOG0747">
    <property type="taxonomic scope" value="Eukaryota"/>
</dbReference>
<evidence type="ECO:0000313" key="2">
    <source>
        <dbReference type="EMBL" id="EAY19932.1"/>
    </source>
</evidence>
<dbReference type="Gene3D" id="2.60.120.10">
    <property type="entry name" value="Jelly Rolls"/>
    <property type="match status" value="1"/>
</dbReference>
<protein>
    <submittedName>
        <fullName evidence="2">dTDP-D-glucose 4,6-dehydratase, putative</fullName>
    </submittedName>
</protein>
<dbReference type="PANTHER" id="PTHR21047:SF2">
    <property type="entry name" value="THYMIDINE DIPHOSPHO-4-KETO-RHAMNOSE 3,5-EPIMERASE"/>
    <property type="match status" value="1"/>
</dbReference>
<dbReference type="GO" id="GO:0008830">
    <property type="term" value="F:dTDP-4-dehydrorhamnose 3,5-epimerase activity"/>
    <property type="evidence" value="ECO:0007669"/>
    <property type="project" value="InterPro"/>
</dbReference>
<dbReference type="Proteomes" id="UP000001542">
    <property type="component" value="Unassembled WGS sequence"/>
</dbReference>
<dbReference type="STRING" id="5722.A2DHU3"/>
<dbReference type="PANTHER" id="PTHR21047">
    <property type="entry name" value="DTDP-6-DEOXY-D-GLUCOSE-3,5 EPIMERASE"/>
    <property type="match status" value="1"/>
</dbReference>
<dbReference type="SMR" id="A2DHU3"/>